<reference evidence="2 3" key="1">
    <citation type="journal article" date="2020" name="Microorganisms">
        <title>Osmotic Adaptation and Compatible Solute Biosynthesis of Phototrophic Bacteria as Revealed from Genome Analyses.</title>
        <authorList>
            <person name="Imhoff J.F."/>
            <person name="Rahn T."/>
            <person name="Kunzel S."/>
            <person name="Keller A."/>
            <person name="Neulinger S.C."/>
        </authorList>
    </citation>
    <scope>NUCLEOTIDE SEQUENCE [LARGE SCALE GENOMIC DNA]</scope>
    <source>
        <strain evidence="2 3">DSM 15116</strain>
    </source>
</reference>
<sequence>MAALEDSVSFGTWFNYTYDNDSEADQDTLGEVDYPSFNIYVNHHPEDSVWFFDAELRIGSGSFQSFSGDDREWGFKELAVGRELNEQWTMTLGKTAVPFGWKTFNFWPGARMLSGLEDQMNVGLRLDSDSSGPMDASYMLVKSQNWGDDTTSQDDGTLGHWGTNFAYDDDNQDSDNTLAGSQRNNTYRKINTLVGDWGYTAGNTRYALSAQVGQLVDQDDTDATETHYAAALYTEGSYGAFDLNTKVVHYDQGDPSDLADDAERDVSDPGERPITDEAAYSTRGQGQIVAISGGYQAGNWYNYVDWNMRMPDEDLGTDDTMDAVVGTRYNYGPGWIYTEVLVSNLTEEKDPVMGLEDETREVVNLTVDYYF</sequence>
<proteinExistence type="predicted"/>
<gene>
    <name evidence="2" type="ORF">CKO13_01770</name>
</gene>
<keyword evidence="3" id="KW-1185">Reference proteome</keyword>
<accession>A0ABS1E639</accession>
<protein>
    <recommendedName>
        <fullName evidence="4">Porin</fullName>
    </recommendedName>
</protein>
<dbReference type="EMBL" id="NRSH01000009">
    <property type="protein sequence ID" value="MBK1725769.1"/>
    <property type="molecule type" value="Genomic_DNA"/>
</dbReference>
<evidence type="ECO:0000256" key="1">
    <source>
        <dbReference type="SAM" id="MobiDB-lite"/>
    </source>
</evidence>
<evidence type="ECO:0000313" key="3">
    <source>
        <dbReference type="Proteomes" id="UP000738126"/>
    </source>
</evidence>
<evidence type="ECO:0008006" key="4">
    <source>
        <dbReference type="Google" id="ProtNLM"/>
    </source>
</evidence>
<comment type="caution">
    <text evidence="2">The sequence shown here is derived from an EMBL/GenBank/DDBJ whole genome shotgun (WGS) entry which is preliminary data.</text>
</comment>
<evidence type="ECO:0000313" key="2">
    <source>
        <dbReference type="EMBL" id="MBK1725769.1"/>
    </source>
</evidence>
<organism evidence="2 3">
    <name type="scientific">Halorhodospira neutriphila</name>
    <dbReference type="NCBI Taxonomy" id="168379"/>
    <lineage>
        <taxon>Bacteria</taxon>
        <taxon>Pseudomonadati</taxon>
        <taxon>Pseudomonadota</taxon>
        <taxon>Gammaproteobacteria</taxon>
        <taxon>Chromatiales</taxon>
        <taxon>Ectothiorhodospiraceae</taxon>
        <taxon>Halorhodospira</taxon>
    </lineage>
</organism>
<feature type="compositionally biased region" description="Basic and acidic residues" evidence="1">
    <location>
        <begin position="264"/>
        <end position="275"/>
    </location>
</feature>
<dbReference type="Proteomes" id="UP000738126">
    <property type="component" value="Unassembled WGS sequence"/>
</dbReference>
<feature type="region of interest" description="Disordered" evidence="1">
    <location>
        <begin position="252"/>
        <end position="276"/>
    </location>
</feature>
<name>A0ABS1E639_9GAMM</name>